<reference evidence="2 3" key="2">
    <citation type="journal article" date="2022" name="Int. J. Syst. Evol. Microbiol.">
        <title>Strains of Bradyrhizobium barranii sp. nov. associated with legumes native to Canada are symbionts of soybeans and belong to different subspecies (subsp. barranii subsp. nov. and subsp. apii subsp. nov.) and symbiovars (sv. glycinearum and sv. septentrionale).</title>
        <authorList>
            <person name="Bromfield E.S.P."/>
            <person name="Cloutier S."/>
            <person name="Wasai-Hara S."/>
            <person name="Minamisawa K."/>
        </authorList>
    </citation>
    <scope>NUCLEOTIDE SEQUENCE [LARGE SCALE GENOMIC DNA]</scope>
    <source>
        <strain evidence="2 3">144S4</strain>
    </source>
</reference>
<accession>A0A939MHY4</accession>
<evidence type="ECO:0008006" key="4">
    <source>
        <dbReference type="Google" id="ProtNLM"/>
    </source>
</evidence>
<evidence type="ECO:0000313" key="1">
    <source>
        <dbReference type="EMBL" id="MBO1868185.1"/>
    </source>
</evidence>
<dbReference type="EMBL" id="CP086136">
    <property type="protein sequence ID" value="UEM11703.1"/>
    <property type="molecule type" value="Genomic_DNA"/>
</dbReference>
<reference evidence="1" key="1">
    <citation type="submission" date="2021-03" db="EMBL/GenBank/DDBJ databases">
        <title>Whole Genome Sequence of Bradyrhizobium sp. Strain 144S4.</title>
        <authorList>
            <person name="Bromfield E.S.P."/>
            <person name="Cloutier S."/>
        </authorList>
    </citation>
    <scope>NUCLEOTIDE SEQUENCE [LARGE SCALE GENOMIC DNA]</scope>
    <source>
        <strain evidence="1">144S4</strain>
    </source>
</reference>
<dbReference type="Proteomes" id="UP000664702">
    <property type="component" value="Chromosome"/>
</dbReference>
<gene>
    <name evidence="2" type="ORF">J4G43_045840</name>
    <name evidence="1" type="ORF">J4G43_47565</name>
</gene>
<protein>
    <recommendedName>
        <fullName evidence="4">DNA cytosine methyltransferase</fullName>
    </recommendedName>
</protein>
<sequence>MNAGGIVLSLCDRTGTMVLPWIEAGYSAITVDLQPAPREHHRRHHIVADITQWRYPAHLPRPVIVFAFPPCSHLAVSGARWFKGKGLGALIHALQVVDACRRVCEDSGAPYMIENPVSTLSTYWRDPDYTFDPCGYSDPYTKQTCLWVGGGFVMPEKVQIGDLFAEPTCVEPVLGSAILNFSPTADRADTRSITPPGFATAVYRANAGRV</sequence>
<dbReference type="AlphaFoldDB" id="A0A939MHY4"/>
<organism evidence="1">
    <name type="scientific">Bradyrhizobium barranii subsp. barranii</name>
    <dbReference type="NCBI Taxonomy" id="2823807"/>
    <lineage>
        <taxon>Bacteria</taxon>
        <taxon>Pseudomonadati</taxon>
        <taxon>Pseudomonadota</taxon>
        <taxon>Alphaproteobacteria</taxon>
        <taxon>Hyphomicrobiales</taxon>
        <taxon>Nitrobacteraceae</taxon>
        <taxon>Bradyrhizobium</taxon>
        <taxon>Bradyrhizobium barranii</taxon>
    </lineage>
</organism>
<proteinExistence type="predicted"/>
<dbReference type="EMBL" id="JAGEMI010000001">
    <property type="protein sequence ID" value="MBO1868185.1"/>
    <property type="molecule type" value="Genomic_DNA"/>
</dbReference>
<evidence type="ECO:0000313" key="2">
    <source>
        <dbReference type="EMBL" id="UEM11703.1"/>
    </source>
</evidence>
<evidence type="ECO:0000313" key="3">
    <source>
        <dbReference type="Proteomes" id="UP000664702"/>
    </source>
</evidence>
<dbReference type="KEGG" id="bban:J4G43_045840"/>
<dbReference type="RefSeq" id="WP_208088755.1">
    <property type="nucleotide sequence ID" value="NZ_CP086136.1"/>
</dbReference>
<name>A0A939MHY4_9BRAD</name>